<reference evidence="1" key="1">
    <citation type="submission" date="2019-07" db="EMBL/GenBank/DDBJ databases">
        <authorList>
            <person name="Dittberner H."/>
        </authorList>
    </citation>
    <scope>NUCLEOTIDE SEQUENCE [LARGE SCALE GENOMIC DNA]</scope>
</reference>
<dbReference type="EMBL" id="CABITT030000004">
    <property type="protein sequence ID" value="VVB00113.1"/>
    <property type="molecule type" value="Genomic_DNA"/>
</dbReference>
<dbReference type="Proteomes" id="UP000489600">
    <property type="component" value="Unassembled WGS sequence"/>
</dbReference>
<sequence>MIVSDCCFVPVFVSHSVDESSVILREKQISGFSRNSKRIRNLVDSCSDLVNGSCGRFKADSGEFVRCCRSRRYV</sequence>
<evidence type="ECO:0000313" key="1">
    <source>
        <dbReference type="EMBL" id="VVB00113.1"/>
    </source>
</evidence>
<accession>A0A565BFM6</accession>
<gene>
    <name evidence="1" type="ORF">ANE_LOCUS10557</name>
</gene>
<organism evidence="1 2">
    <name type="scientific">Arabis nemorensis</name>
    <dbReference type="NCBI Taxonomy" id="586526"/>
    <lineage>
        <taxon>Eukaryota</taxon>
        <taxon>Viridiplantae</taxon>
        <taxon>Streptophyta</taxon>
        <taxon>Embryophyta</taxon>
        <taxon>Tracheophyta</taxon>
        <taxon>Spermatophyta</taxon>
        <taxon>Magnoliopsida</taxon>
        <taxon>eudicotyledons</taxon>
        <taxon>Gunneridae</taxon>
        <taxon>Pentapetalae</taxon>
        <taxon>rosids</taxon>
        <taxon>malvids</taxon>
        <taxon>Brassicales</taxon>
        <taxon>Brassicaceae</taxon>
        <taxon>Arabideae</taxon>
        <taxon>Arabis</taxon>
    </lineage>
</organism>
<keyword evidence="2" id="KW-1185">Reference proteome</keyword>
<name>A0A565BFM6_9BRAS</name>
<dbReference type="AlphaFoldDB" id="A0A565BFM6"/>
<evidence type="ECO:0000313" key="2">
    <source>
        <dbReference type="Proteomes" id="UP000489600"/>
    </source>
</evidence>
<protein>
    <submittedName>
        <fullName evidence="1">Uncharacterized protein</fullName>
    </submittedName>
</protein>
<proteinExistence type="predicted"/>
<comment type="caution">
    <text evidence="1">The sequence shown here is derived from an EMBL/GenBank/DDBJ whole genome shotgun (WGS) entry which is preliminary data.</text>
</comment>